<gene>
    <name evidence="9" type="primary">rsmD</name>
    <name evidence="9" type="ORF">ABUE30_10450</name>
</gene>
<organism evidence="9 10">
    <name type="scientific">Celerinatantimonas yamalensis</name>
    <dbReference type="NCBI Taxonomy" id="559956"/>
    <lineage>
        <taxon>Bacteria</taxon>
        <taxon>Pseudomonadati</taxon>
        <taxon>Pseudomonadota</taxon>
        <taxon>Gammaproteobacteria</taxon>
        <taxon>Celerinatantimonadaceae</taxon>
        <taxon>Celerinatantimonas</taxon>
    </lineage>
</organism>
<dbReference type="Pfam" id="PF03602">
    <property type="entry name" value="Cons_hypoth95"/>
    <property type="match status" value="1"/>
</dbReference>
<dbReference type="GO" id="GO:0052913">
    <property type="term" value="F:16S rRNA (guanine(966)-N(2))-methyltransferase activity"/>
    <property type="evidence" value="ECO:0007669"/>
    <property type="project" value="UniProtKB-EC"/>
</dbReference>
<evidence type="ECO:0000313" key="9">
    <source>
        <dbReference type="EMBL" id="MFM2485475.1"/>
    </source>
</evidence>
<evidence type="ECO:0000256" key="3">
    <source>
        <dbReference type="ARBA" id="ARBA00012141"/>
    </source>
</evidence>
<evidence type="ECO:0000256" key="7">
    <source>
        <dbReference type="ARBA" id="ARBA00048326"/>
    </source>
</evidence>
<evidence type="ECO:0000256" key="6">
    <source>
        <dbReference type="ARBA" id="ARBA00022679"/>
    </source>
</evidence>
<evidence type="ECO:0000256" key="1">
    <source>
        <dbReference type="ARBA" id="ARBA00002649"/>
    </source>
</evidence>
<evidence type="ECO:0000256" key="8">
    <source>
        <dbReference type="PIRNR" id="PIRNR004553"/>
    </source>
</evidence>
<comment type="caution">
    <text evidence="9">The sequence shown here is derived from an EMBL/GenBank/DDBJ whole genome shotgun (WGS) entry which is preliminary data.</text>
</comment>
<dbReference type="InterPro" id="IPR029063">
    <property type="entry name" value="SAM-dependent_MTases_sf"/>
</dbReference>
<evidence type="ECO:0000313" key="10">
    <source>
        <dbReference type="Proteomes" id="UP001629953"/>
    </source>
</evidence>
<keyword evidence="8" id="KW-0949">S-adenosyl-L-methionine</keyword>
<dbReference type="PANTHER" id="PTHR43542:SF1">
    <property type="entry name" value="METHYLTRANSFERASE"/>
    <property type="match status" value="1"/>
</dbReference>
<dbReference type="CDD" id="cd02440">
    <property type="entry name" value="AdoMet_MTases"/>
    <property type="match status" value="1"/>
</dbReference>
<dbReference type="EC" id="2.1.1.171" evidence="3 8"/>
<keyword evidence="10" id="KW-1185">Reference proteome</keyword>
<sequence>MAPHSKRNSAMGSIRIIGGQWRGRKLPVLDAQGLRPTTDRVKETLFNWLQGRIANRRCLDLFAGSGGLSFEALSRQASFVQALELFPPAVKQLVTNRQVLQLDEQKLPIQCTDTLQFLANQPLQGFDLVFIDPPFRTNLVAPCCQLLQSYGWLNPAALVYIECEREASPLNVPWSLLKEKCAGQVLSRLYQVEGERVC</sequence>
<dbReference type="NCBIfam" id="TIGR00095">
    <property type="entry name" value="16S rRNA (guanine(966)-N(2))-methyltransferase RsmD"/>
    <property type="match status" value="1"/>
</dbReference>
<dbReference type="PANTHER" id="PTHR43542">
    <property type="entry name" value="METHYLTRANSFERASE"/>
    <property type="match status" value="1"/>
</dbReference>
<comment type="similarity">
    <text evidence="2 8">Belongs to the methyltransferase superfamily. RsmD family.</text>
</comment>
<evidence type="ECO:0000256" key="4">
    <source>
        <dbReference type="ARBA" id="ARBA00013682"/>
    </source>
</evidence>
<protein>
    <recommendedName>
        <fullName evidence="4 8">Ribosomal RNA small subunit methyltransferase D</fullName>
        <ecNumber evidence="3 8">2.1.1.171</ecNumber>
    </recommendedName>
</protein>
<evidence type="ECO:0000256" key="5">
    <source>
        <dbReference type="ARBA" id="ARBA00022603"/>
    </source>
</evidence>
<comment type="catalytic activity">
    <reaction evidence="7 8">
        <text>guanosine(966) in 16S rRNA + S-adenosyl-L-methionine = N(2)-methylguanosine(966) in 16S rRNA + S-adenosyl-L-homocysteine + H(+)</text>
        <dbReference type="Rhea" id="RHEA:23548"/>
        <dbReference type="Rhea" id="RHEA-COMP:10211"/>
        <dbReference type="Rhea" id="RHEA-COMP:10212"/>
        <dbReference type="ChEBI" id="CHEBI:15378"/>
        <dbReference type="ChEBI" id="CHEBI:57856"/>
        <dbReference type="ChEBI" id="CHEBI:59789"/>
        <dbReference type="ChEBI" id="CHEBI:74269"/>
        <dbReference type="ChEBI" id="CHEBI:74481"/>
        <dbReference type="EC" id="2.1.1.171"/>
    </reaction>
</comment>
<keyword evidence="8" id="KW-0698">rRNA processing</keyword>
<dbReference type="InterPro" id="IPR004398">
    <property type="entry name" value="RNA_MeTrfase_RsmD"/>
</dbReference>
<comment type="function">
    <text evidence="1 8">Specifically methylates the guanine in position 966 of 16S rRNA in the assembled 30S particle.</text>
</comment>
<name>A0ABW9G718_9GAMM</name>
<dbReference type="InterPro" id="IPR002052">
    <property type="entry name" value="DNA_methylase_N6_adenine_CS"/>
</dbReference>
<keyword evidence="6 8" id="KW-0808">Transferase</keyword>
<dbReference type="Proteomes" id="UP001629953">
    <property type="component" value="Unassembled WGS sequence"/>
</dbReference>
<dbReference type="PROSITE" id="PS00092">
    <property type="entry name" value="N6_MTASE"/>
    <property type="match status" value="1"/>
</dbReference>
<dbReference type="EMBL" id="JBEQCT010000004">
    <property type="protein sequence ID" value="MFM2485475.1"/>
    <property type="molecule type" value="Genomic_DNA"/>
</dbReference>
<evidence type="ECO:0000256" key="2">
    <source>
        <dbReference type="ARBA" id="ARBA00005269"/>
    </source>
</evidence>
<keyword evidence="5 8" id="KW-0489">Methyltransferase</keyword>
<accession>A0ABW9G718</accession>
<dbReference type="PIRSF" id="PIRSF004553">
    <property type="entry name" value="CHP00095"/>
    <property type="match status" value="1"/>
</dbReference>
<proteinExistence type="inferred from homology"/>
<dbReference type="Gene3D" id="3.40.50.150">
    <property type="entry name" value="Vaccinia Virus protein VP39"/>
    <property type="match status" value="1"/>
</dbReference>
<dbReference type="RefSeq" id="WP_408623711.1">
    <property type="nucleotide sequence ID" value="NZ_JBEQCT010000004.1"/>
</dbReference>
<dbReference type="SUPFAM" id="SSF53335">
    <property type="entry name" value="S-adenosyl-L-methionine-dependent methyltransferases"/>
    <property type="match status" value="1"/>
</dbReference>
<reference evidence="9 10" key="1">
    <citation type="journal article" date="2013" name="Int. J. Syst. Evol. Microbiol.">
        <title>Celerinatantimonas yamalensis sp. nov., a cold-adapted diazotrophic bacterium from a cold permafrost brine.</title>
        <authorList>
            <person name="Shcherbakova V."/>
            <person name="Chuvilskaya N."/>
            <person name="Rivkina E."/>
            <person name="Demidov N."/>
            <person name="Uchaeva V."/>
            <person name="Suetin S."/>
            <person name="Suzina N."/>
            <person name="Gilichinsky D."/>
        </authorList>
    </citation>
    <scope>NUCLEOTIDE SEQUENCE [LARGE SCALE GENOMIC DNA]</scope>
    <source>
        <strain evidence="9 10">C7</strain>
    </source>
</reference>